<comment type="caution">
    <text evidence="3">The sequence shown here is derived from an EMBL/GenBank/DDBJ whole genome shotgun (WGS) entry which is preliminary data.</text>
</comment>
<dbReference type="PANTHER" id="PTHR38600">
    <property type="entry name" value="TRANSCRIPTIONAL REGULATORY PROTEIN"/>
    <property type="match status" value="1"/>
</dbReference>
<protein>
    <submittedName>
        <fullName evidence="3">ArsR family transcriptional regulator</fullName>
    </submittedName>
</protein>
<dbReference type="EMBL" id="JAJNBZ010000015">
    <property type="protein sequence ID" value="MCE5171174.1"/>
    <property type="molecule type" value="Genomic_DNA"/>
</dbReference>
<sequence>MKIEVSVQNMTFLECLSSETRVKIIELLNEKPLNIKEMSQALGISSAIVTKHIQKLTEAGIVSCASVAGKRGIQKICSLQMKQAILEFRPKRARPLTHTVSIPIGQYAACEVRPTCGLASSERIIGVMDDPRYFADPAHVRASHLWFGSGYVEYRLPNFLLGNQAARSLEISLELCSEAPGYNEAWPSDISFYINDIPIGMWTCPGDFGERKGVYTPSWWNNGTQYGLLKTISVSDRGTYVDGVRMSDVTIDDVNIQFGKDIGFRIASHDTSVNPGGVSLFGKHFGNYNQDIDVILAYDIIGSKGN</sequence>
<evidence type="ECO:0000259" key="2">
    <source>
        <dbReference type="SMART" id="SM00418"/>
    </source>
</evidence>
<keyword evidence="1" id="KW-0238">DNA-binding</keyword>
<dbReference type="InterPro" id="IPR001845">
    <property type="entry name" value="HTH_ArsR_DNA-bd_dom"/>
</dbReference>
<feature type="domain" description="HTH arsR-type" evidence="2">
    <location>
        <begin position="11"/>
        <end position="90"/>
    </location>
</feature>
<organism evidence="3 4">
    <name type="scientific">Paenibacillus profundus</name>
    <dbReference type="NCBI Taxonomy" id="1173085"/>
    <lineage>
        <taxon>Bacteria</taxon>
        <taxon>Bacillati</taxon>
        <taxon>Bacillota</taxon>
        <taxon>Bacilli</taxon>
        <taxon>Bacillales</taxon>
        <taxon>Paenibacillaceae</taxon>
        <taxon>Paenibacillus</taxon>
    </lineage>
</organism>
<dbReference type="Proteomes" id="UP001199916">
    <property type="component" value="Unassembled WGS sequence"/>
</dbReference>
<evidence type="ECO:0000313" key="3">
    <source>
        <dbReference type="EMBL" id="MCE5171174.1"/>
    </source>
</evidence>
<dbReference type="SUPFAM" id="SSF46785">
    <property type="entry name" value="Winged helix' DNA-binding domain"/>
    <property type="match status" value="1"/>
</dbReference>
<dbReference type="RefSeq" id="WP_233697718.1">
    <property type="nucleotide sequence ID" value="NZ_JAJNBZ010000015.1"/>
</dbReference>
<keyword evidence="4" id="KW-1185">Reference proteome</keyword>
<proteinExistence type="predicted"/>
<dbReference type="Gene3D" id="1.10.10.10">
    <property type="entry name" value="Winged helix-like DNA-binding domain superfamily/Winged helix DNA-binding domain"/>
    <property type="match status" value="1"/>
</dbReference>
<name>A0ABS8YNK5_9BACL</name>
<dbReference type="InterPro" id="IPR036390">
    <property type="entry name" value="WH_DNA-bd_sf"/>
</dbReference>
<dbReference type="Pfam" id="PF01022">
    <property type="entry name" value="HTH_5"/>
    <property type="match status" value="1"/>
</dbReference>
<evidence type="ECO:0000256" key="1">
    <source>
        <dbReference type="ARBA" id="ARBA00023125"/>
    </source>
</evidence>
<dbReference type="InterPro" id="IPR011991">
    <property type="entry name" value="ArsR-like_HTH"/>
</dbReference>
<accession>A0ABS8YNK5</accession>
<dbReference type="CDD" id="cd00090">
    <property type="entry name" value="HTH_ARSR"/>
    <property type="match status" value="1"/>
</dbReference>
<dbReference type="InterPro" id="IPR036388">
    <property type="entry name" value="WH-like_DNA-bd_sf"/>
</dbReference>
<gene>
    <name evidence="3" type="ORF">LQV63_17880</name>
</gene>
<dbReference type="SMART" id="SM00418">
    <property type="entry name" value="HTH_ARSR"/>
    <property type="match status" value="1"/>
</dbReference>
<reference evidence="3 4" key="1">
    <citation type="submission" date="2021-11" db="EMBL/GenBank/DDBJ databases">
        <title>Draft genome sequence of Paenibacillus profundus YoMME, a new Gram-positive bacteria with exoelectrogenic properties.</title>
        <authorList>
            <person name="Hubenova Y."/>
            <person name="Hubenova E."/>
            <person name="Manasiev Y."/>
            <person name="Peykov S."/>
            <person name="Mitov M."/>
        </authorList>
    </citation>
    <scope>NUCLEOTIDE SEQUENCE [LARGE SCALE GENOMIC DNA]</scope>
    <source>
        <strain evidence="3 4">YoMME</strain>
    </source>
</reference>
<dbReference type="PANTHER" id="PTHR38600:SF1">
    <property type="entry name" value="TRANSCRIPTIONAL REGULATORY PROTEIN"/>
    <property type="match status" value="1"/>
</dbReference>
<evidence type="ECO:0000313" key="4">
    <source>
        <dbReference type="Proteomes" id="UP001199916"/>
    </source>
</evidence>